<dbReference type="PANTHER" id="PTHR38248:SF2">
    <property type="entry name" value="FUNK1 11"/>
    <property type="match status" value="1"/>
</dbReference>
<gene>
    <name evidence="2" type="ORF">WG66_4340</name>
</gene>
<dbReference type="PANTHER" id="PTHR38248">
    <property type="entry name" value="FUNK1 6"/>
    <property type="match status" value="1"/>
</dbReference>
<evidence type="ECO:0000313" key="2">
    <source>
        <dbReference type="EMBL" id="KTB43054.1"/>
    </source>
</evidence>
<dbReference type="EMBL" id="LATX01001252">
    <property type="protein sequence ID" value="KTB43054.1"/>
    <property type="molecule type" value="Genomic_DNA"/>
</dbReference>
<dbReference type="SUPFAM" id="SSF56112">
    <property type="entry name" value="Protein kinase-like (PK-like)"/>
    <property type="match status" value="1"/>
</dbReference>
<comment type="caution">
    <text evidence="2">The sequence shown here is derived from an EMBL/GenBank/DDBJ whole genome shotgun (WGS) entry which is preliminary data.</text>
</comment>
<accession>A0A0W0G398</accession>
<dbReference type="InterPro" id="IPR011009">
    <property type="entry name" value="Kinase-like_dom_sf"/>
</dbReference>
<evidence type="ECO:0000313" key="3">
    <source>
        <dbReference type="Proteomes" id="UP000054988"/>
    </source>
</evidence>
<proteinExistence type="predicted"/>
<feature type="domain" description="Fungal-type protein kinase" evidence="1">
    <location>
        <begin position="37"/>
        <end position="230"/>
    </location>
</feature>
<evidence type="ECO:0000259" key="1">
    <source>
        <dbReference type="Pfam" id="PF17667"/>
    </source>
</evidence>
<dbReference type="InterPro" id="IPR040976">
    <property type="entry name" value="Pkinase_fungal"/>
</dbReference>
<sequence length="385" mass="43774">MTKKQAVPARPLASPDTVPLHTVSVTDDVTGVITFYIVAEPFTTHCRFPIGRGTRCFWAYDCQRHKIVLLKDTWRVEGYEKEGDIYRLLHEKGVHNIARFLTAGDVPDDFQRCGRTFEHSALDKIKCRIHYHYRLVLDTLGKPLAQFACTWEITNAVYCGVIAHQDPVVKAGVLHRDVSVGNILIVRENGTLDGILIDWELSERIDRRPTEARSYERIGTWPSISIRILTVLGWIAARYVPKVHTRSAFLRAFDSRIGGTGGDDKQRYLMSGTQTIVDIKLHQTASHNILRKLWVAFGFRYGSELCYQMVETESVEKVAAELRKLESHEWTVGVLEDALKIEEWKSVTNDGAMKHSIVEMEQSLTGAQKRKSDGRVLCKAKESTY</sequence>
<name>A0A0W0G398_MONRR</name>
<protein>
    <recommendedName>
        <fullName evidence="1">Fungal-type protein kinase domain-containing protein</fullName>
    </recommendedName>
</protein>
<dbReference type="Pfam" id="PF17667">
    <property type="entry name" value="Pkinase_fungal"/>
    <property type="match status" value="1"/>
</dbReference>
<dbReference type="Proteomes" id="UP000054988">
    <property type="component" value="Unassembled WGS sequence"/>
</dbReference>
<organism evidence="2 3">
    <name type="scientific">Moniliophthora roreri</name>
    <name type="common">Frosty pod rot fungus</name>
    <name type="synonym">Monilia roreri</name>
    <dbReference type="NCBI Taxonomy" id="221103"/>
    <lineage>
        <taxon>Eukaryota</taxon>
        <taxon>Fungi</taxon>
        <taxon>Dikarya</taxon>
        <taxon>Basidiomycota</taxon>
        <taxon>Agaricomycotina</taxon>
        <taxon>Agaricomycetes</taxon>
        <taxon>Agaricomycetidae</taxon>
        <taxon>Agaricales</taxon>
        <taxon>Marasmiineae</taxon>
        <taxon>Marasmiaceae</taxon>
        <taxon>Moniliophthora</taxon>
    </lineage>
</organism>
<dbReference type="AlphaFoldDB" id="A0A0W0G398"/>
<reference evidence="2 3" key="1">
    <citation type="submission" date="2015-12" db="EMBL/GenBank/DDBJ databases">
        <title>Draft genome sequence of Moniliophthora roreri, the causal agent of frosty pod rot of cacao.</title>
        <authorList>
            <person name="Aime M.C."/>
            <person name="Diaz-Valderrama J.R."/>
            <person name="Kijpornyongpan T."/>
            <person name="Phillips-Mora W."/>
        </authorList>
    </citation>
    <scope>NUCLEOTIDE SEQUENCE [LARGE SCALE GENOMIC DNA]</scope>
    <source>
        <strain evidence="2 3">MCA 2952</strain>
    </source>
</reference>